<gene>
    <name evidence="6" type="ORF">FPE_LOCUS13688</name>
</gene>
<dbReference type="PANTHER" id="PTHR31719">
    <property type="entry name" value="NAC TRANSCRIPTION FACTOR 56"/>
    <property type="match status" value="1"/>
</dbReference>
<dbReference type="SUPFAM" id="SSF101941">
    <property type="entry name" value="NAC domain"/>
    <property type="match status" value="1"/>
</dbReference>
<feature type="domain" description="NAC" evidence="5">
    <location>
        <begin position="11"/>
        <end position="53"/>
    </location>
</feature>
<dbReference type="GO" id="GO:0006355">
    <property type="term" value="P:regulation of DNA-templated transcription"/>
    <property type="evidence" value="ECO:0007669"/>
    <property type="project" value="InterPro"/>
</dbReference>
<dbReference type="EMBL" id="OU503043">
    <property type="protein sequence ID" value="CAI9766258.1"/>
    <property type="molecule type" value="Genomic_DNA"/>
</dbReference>
<keyword evidence="3" id="KW-0804">Transcription</keyword>
<evidence type="ECO:0000259" key="5">
    <source>
        <dbReference type="Pfam" id="PF02365"/>
    </source>
</evidence>
<proteinExistence type="predicted"/>
<reference evidence="6" key="1">
    <citation type="submission" date="2023-05" db="EMBL/GenBank/DDBJ databases">
        <authorList>
            <person name="Huff M."/>
        </authorList>
    </citation>
    <scope>NUCLEOTIDE SEQUENCE</scope>
</reference>
<evidence type="ECO:0000313" key="7">
    <source>
        <dbReference type="Proteomes" id="UP000834106"/>
    </source>
</evidence>
<evidence type="ECO:0000256" key="4">
    <source>
        <dbReference type="ARBA" id="ARBA00023242"/>
    </source>
</evidence>
<sequence length="105" mass="12578">MYLQLMDIGKVKGDDENVEHNGDTVGFRETFQFYRGKPGSSSKTSWLMHEFRVIDHLPSVEGQKKLENWVLCEIWNKERGWYYENKFIIIFFPKKVLQLEEEETD</sequence>
<dbReference type="Gene3D" id="2.170.150.80">
    <property type="entry name" value="NAC domain"/>
    <property type="match status" value="1"/>
</dbReference>
<name>A0AAD2DVI1_9LAMI</name>
<dbReference type="InterPro" id="IPR003441">
    <property type="entry name" value="NAC-dom"/>
</dbReference>
<protein>
    <recommendedName>
        <fullName evidence="5">NAC domain-containing protein</fullName>
    </recommendedName>
</protein>
<accession>A0AAD2DVI1</accession>
<evidence type="ECO:0000313" key="6">
    <source>
        <dbReference type="EMBL" id="CAI9766258.1"/>
    </source>
</evidence>
<dbReference type="Pfam" id="PF02365">
    <property type="entry name" value="NAM"/>
    <property type="match status" value="1"/>
</dbReference>
<dbReference type="GO" id="GO:0003677">
    <property type="term" value="F:DNA binding"/>
    <property type="evidence" value="ECO:0007669"/>
    <property type="project" value="UniProtKB-KW"/>
</dbReference>
<organism evidence="6 7">
    <name type="scientific">Fraxinus pennsylvanica</name>
    <dbReference type="NCBI Taxonomy" id="56036"/>
    <lineage>
        <taxon>Eukaryota</taxon>
        <taxon>Viridiplantae</taxon>
        <taxon>Streptophyta</taxon>
        <taxon>Embryophyta</taxon>
        <taxon>Tracheophyta</taxon>
        <taxon>Spermatophyta</taxon>
        <taxon>Magnoliopsida</taxon>
        <taxon>eudicotyledons</taxon>
        <taxon>Gunneridae</taxon>
        <taxon>Pentapetalae</taxon>
        <taxon>asterids</taxon>
        <taxon>lamiids</taxon>
        <taxon>Lamiales</taxon>
        <taxon>Oleaceae</taxon>
        <taxon>Oleeae</taxon>
        <taxon>Fraxinus</taxon>
    </lineage>
</organism>
<evidence type="ECO:0000256" key="3">
    <source>
        <dbReference type="ARBA" id="ARBA00023163"/>
    </source>
</evidence>
<evidence type="ECO:0000256" key="2">
    <source>
        <dbReference type="ARBA" id="ARBA00023125"/>
    </source>
</evidence>
<keyword evidence="4" id="KW-0539">Nucleus</keyword>
<dbReference type="AlphaFoldDB" id="A0AAD2DVI1"/>
<keyword evidence="1" id="KW-0805">Transcription regulation</keyword>
<evidence type="ECO:0000256" key="1">
    <source>
        <dbReference type="ARBA" id="ARBA00023015"/>
    </source>
</evidence>
<dbReference type="PANTHER" id="PTHR31719:SF179">
    <property type="entry name" value="OS08G0148400 PROTEIN"/>
    <property type="match status" value="1"/>
</dbReference>
<keyword evidence="2" id="KW-0238">DNA-binding</keyword>
<keyword evidence="7" id="KW-1185">Reference proteome</keyword>
<dbReference type="Proteomes" id="UP000834106">
    <property type="component" value="Chromosome 8"/>
</dbReference>
<dbReference type="InterPro" id="IPR036093">
    <property type="entry name" value="NAC_dom_sf"/>
</dbReference>